<dbReference type="SUPFAM" id="SSF54909">
    <property type="entry name" value="Dimeric alpha+beta barrel"/>
    <property type="match status" value="1"/>
</dbReference>
<comment type="caution">
    <text evidence="3">The sequence shown here is derived from an EMBL/GenBank/DDBJ whole genome shotgun (WGS) entry which is preliminary data.</text>
</comment>
<dbReference type="Gene3D" id="3.30.70.1060">
    <property type="entry name" value="Dimeric alpha+beta barrel"/>
    <property type="match status" value="1"/>
</dbReference>
<protein>
    <recommendedName>
        <fullName evidence="2">YCII-related domain-containing protein</fullName>
    </recommendedName>
</protein>
<feature type="domain" description="YCII-related" evidence="2">
    <location>
        <begin position="1"/>
        <end position="92"/>
    </location>
</feature>
<dbReference type="InterPro" id="IPR011008">
    <property type="entry name" value="Dimeric_a/b-barrel"/>
</dbReference>
<evidence type="ECO:0000313" key="4">
    <source>
        <dbReference type="Proteomes" id="UP000568380"/>
    </source>
</evidence>
<organism evidence="3 4">
    <name type="scientific">Nonomuraea endophytica</name>
    <dbReference type="NCBI Taxonomy" id="714136"/>
    <lineage>
        <taxon>Bacteria</taxon>
        <taxon>Bacillati</taxon>
        <taxon>Actinomycetota</taxon>
        <taxon>Actinomycetes</taxon>
        <taxon>Streptosporangiales</taxon>
        <taxon>Streptosporangiaceae</taxon>
        <taxon>Nonomuraea</taxon>
    </lineage>
</organism>
<sequence length="98" mass="10426">MKYLILIYSGPEGPERPDLADEVTEPGELVAGGVLADPVNTVTVRVARGTAQEEQLSGYLVVDCDSGRRAAEIAARLPGARTSTVEVRPIMNLSGQEM</sequence>
<evidence type="ECO:0000259" key="2">
    <source>
        <dbReference type="Pfam" id="PF03795"/>
    </source>
</evidence>
<evidence type="ECO:0000313" key="3">
    <source>
        <dbReference type="EMBL" id="MBB5081598.1"/>
    </source>
</evidence>
<comment type="similarity">
    <text evidence="1">Belongs to the YciI family.</text>
</comment>
<dbReference type="InterPro" id="IPR005545">
    <property type="entry name" value="YCII"/>
</dbReference>
<dbReference type="Proteomes" id="UP000568380">
    <property type="component" value="Unassembled WGS sequence"/>
</dbReference>
<keyword evidence="4" id="KW-1185">Reference proteome</keyword>
<dbReference type="RefSeq" id="WP_184969113.1">
    <property type="nucleotide sequence ID" value="NZ_JACHIN010000011.1"/>
</dbReference>
<evidence type="ECO:0000256" key="1">
    <source>
        <dbReference type="ARBA" id="ARBA00007689"/>
    </source>
</evidence>
<dbReference type="AlphaFoldDB" id="A0A7W8A8N3"/>
<gene>
    <name evidence="3" type="ORF">HNR40_007093</name>
</gene>
<accession>A0A7W8A8N3</accession>
<reference evidence="3 4" key="1">
    <citation type="submission" date="2020-08" db="EMBL/GenBank/DDBJ databases">
        <title>Genomic Encyclopedia of Type Strains, Phase IV (KMG-IV): sequencing the most valuable type-strain genomes for metagenomic binning, comparative biology and taxonomic classification.</title>
        <authorList>
            <person name="Goeker M."/>
        </authorList>
    </citation>
    <scope>NUCLEOTIDE SEQUENCE [LARGE SCALE GENOMIC DNA]</scope>
    <source>
        <strain evidence="3 4">DSM 45385</strain>
    </source>
</reference>
<proteinExistence type="inferred from homology"/>
<name>A0A7W8A8N3_9ACTN</name>
<dbReference type="EMBL" id="JACHIN010000011">
    <property type="protein sequence ID" value="MBB5081598.1"/>
    <property type="molecule type" value="Genomic_DNA"/>
</dbReference>
<dbReference type="Pfam" id="PF03795">
    <property type="entry name" value="YCII"/>
    <property type="match status" value="1"/>
</dbReference>